<dbReference type="GO" id="GO:0030971">
    <property type="term" value="F:receptor tyrosine kinase binding"/>
    <property type="evidence" value="ECO:0007669"/>
    <property type="project" value="TreeGrafter"/>
</dbReference>
<evidence type="ECO:0000313" key="2">
    <source>
        <dbReference type="Ensembl" id="ENSOSIP00000005920.1"/>
    </source>
</evidence>
<reference evidence="2" key="2">
    <citation type="submission" date="2025-09" db="UniProtKB">
        <authorList>
            <consortium name="Ensembl"/>
        </authorList>
    </citation>
    <scope>IDENTIFICATION</scope>
</reference>
<evidence type="ECO:0000259" key="1">
    <source>
        <dbReference type="PROSITE" id="PS50004"/>
    </source>
</evidence>
<accession>A0A8C7WZY1</accession>
<dbReference type="InterPro" id="IPR000008">
    <property type="entry name" value="C2_dom"/>
</dbReference>
<reference evidence="2" key="1">
    <citation type="submission" date="2025-08" db="UniProtKB">
        <authorList>
            <consortium name="Ensembl"/>
        </authorList>
    </citation>
    <scope>IDENTIFICATION</scope>
</reference>
<dbReference type="GO" id="GO:0005886">
    <property type="term" value="C:plasma membrane"/>
    <property type="evidence" value="ECO:0007669"/>
    <property type="project" value="TreeGrafter"/>
</dbReference>
<dbReference type="AlphaFoldDB" id="A0A8C7WZY1"/>
<name>A0A8C7WZY1_9TELE</name>
<dbReference type="PANTHER" id="PTHR10857:SF22">
    <property type="entry name" value="COPINE-3"/>
    <property type="match status" value="1"/>
</dbReference>
<dbReference type="SMART" id="SM00239">
    <property type="entry name" value="C2"/>
    <property type="match status" value="1"/>
</dbReference>
<dbReference type="InterPro" id="IPR035892">
    <property type="entry name" value="C2_domain_sf"/>
</dbReference>
<dbReference type="Gene3D" id="2.60.40.150">
    <property type="entry name" value="C2 domain"/>
    <property type="match status" value="1"/>
</dbReference>
<dbReference type="GeneTree" id="ENSGT00940000154968"/>
<dbReference type="CDD" id="cd04048">
    <property type="entry name" value="C2A_Copine"/>
    <property type="match status" value="1"/>
</dbReference>
<keyword evidence="3" id="KW-1185">Reference proteome</keyword>
<dbReference type="GO" id="GO:0038128">
    <property type="term" value="P:ERBB2 signaling pathway"/>
    <property type="evidence" value="ECO:0007669"/>
    <property type="project" value="TreeGrafter"/>
</dbReference>
<dbReference type="GO" id="GO:0005544">
    <property type="term" value="F:calcium-dependent phospholipid binding"/>
    <property type="evidence" value="ECO:0007669"/>
    <property type="project" value="InterPro"/>
</dbReference>
<dbReference type="SUPFAM" id="SSF49562">
    <property type="entry name" value="C2 domain (Calcium/lipid-binding domain, CaLB)"/>
    <property type="match status" value="1"/>
</dbReference>
<dbReference type="Pfam" id="PF00168">
    <property type="entry name" value="C2"/>
    <property type="match status" value="1"/>
</dbReference>
<feature type="domain" description="C2" evidence="1">
    <location>
        <begin position="1"/>
        <end position="115"/>
    </location>
</feature>
<dbReference type="InterPro" id="IPR045052">
    <property type="entry name" value="Copine"/>
</dbReference>
<sequence>MAAQCVTKVELSVSCDHLMDKDISSKSDPLCVLMMCGADSQWYEVGRSEQVQNCLSPRFSKKFVIDYFFEVVQKLKFGIYDIDNKTIDLSDDDFLGQLECNLGQVVSSKKLTRPLVLKNNKPAGKGTITVSGQKK</sequence>
<dbReference type="GO" id="GO:0071277">
    <property type="term" value="P:cellular response to calcium ion"/>
    <property type="evidence" value="ECO:0007669"/>
    <property type="project" value="TreeGrafter"/>
</dbReference>
<dbReference type="PROSITE" id="PS50004">
    <property type="entry name" value="C2"/>
    <property type="match status" value="1"/>
</dbReference>
<evidence type="ECO:0000313" key="3">
    <source>
        <dbReference type="Proteomes" id="UP000694383"/>
    </source>
</evidence>
<dbReference type="PANTHER" id="PTHR10857">
    <property type="entry name" value="COPINE"/>
    <property type="match status" value="1"/>
</dbReference>
<dbReference type="FunFam" id="2.60.40.150:FF:000099">
    <property type="entry name" value="Copine 3"/>
    <property type="match status" value="1"/>
</dbReference>
<dbReference type="Proteomes" id="UP000694383">
    <property type="component" value="Unplaced"/>
</dbReference>
<proteinExistence type="predicted"/>
<dbReference type="Ensembl" id="ENSOSIT00000006346.1">
    <property type="protein sequence ID" value="ENSOSIP00000005920.1"/>
    <property type="gene ID" value="ENSOSIG00000004061.1"/>
</dbReference>
<organism evidence="2 3">
    <name type="scientific">Oryzias sinensis</name>
    <name type="common">Chinese medaka</name>
    <dbReference type="NCBI Taxonomy" id="183150"/>
    <lineage>
        <taxon>Eukaryota</taxon>
        <taxon>Metazoa</taxon>
        <taxon>Chordata</taxon>
        <taxon>Craniata</taxon>
        <taxon>Vertebrata</taxon>
        <taxon>Euteleostomi</taxon>
        <taxon>Actinopterygii</taxon>
        <taxon>Neopterygii</taxon>
        <taxon>Teleostei</taxon>
        <taxon>Neoteleostei</taxon>
        <taxon>Acanthomorphata</taxon>
        <taxon>Ovalentaria</taxon>
        <taxon>Atherinomorphae</taxon>
        <taxon>Beloniformes</taxon>
        <taxon>Adrianichthyidae</taxon>
        <taxon>Oryziinae</taxon>
        <taxon>Oryzias</taxon>
    </lineage>
</organism>
<protein>
    <recommendedName>
        <fullName evidence="1">C2 domain-containing protein</fullName>
    </recommendedName>
</protein>